<evidence type="ECO:0000313" key="5">
    <source>
        <dbReference type="Proteomes" id="UP000292665"/>
    </source>
</evidence>
<reference evidence="3 5" key="2">
    <citation type="journal article" date="2019" name="Science, e1252229">
        <title>Invertible promoters mediate bacterial phase variation, antibiotic resistance, and host adaptation in the gut.</title>
        <authorList>
            <person name="Jiang X."/>
            <person name="Hall A.B."/>
            <person name="Arthur T.D."/>
            <person name="Plichta D.R."/>
            <person name="Covington C.T."/>
            <person name="Poyet M."/>
            <person name="Crothers J."/>
            <person name="Moses P.L."/>
            <person name="Tolonen A.C."/>
            <person name="Vlamakis H."/>
            <person name="Alm E.J."/>
            <person name="Xavier R.J."/>
        </authorList>
    </citation>
    <scope>NUCLEOTIDE SEQUENCE [LARGE SCALE GENOMIC DNA]</scope>
    <source>
        <strain evidence="3">Aa_0143</strain>
        <strain evidence="5">aa_0143</strain>
    </source>
</reference>
<dbReference type="Proteomes" id="UP000292665">
    <property type="component" value="Unassembled WGS sequence"/>
</dbReference>
<keyword evidence="1" id="KW-0812">Transmembrane</keyword>
<feature type="transmembrane region" description="Helical" evidence="1">
    <location>
        <begin position="20"/>
        <end position="38"/>
    </location>
</feature>
<evidence type="ECO:0000313" key="2">
    <source>
        <dbReference type="EMBL" id="CUN56242.1"/>
    </source>
</evidence>
<reference evidence="2 4" key="1">
    <citation type="submission" date="2015-09" db="EMBL/GenBank/DDBJ databases">
        <authorList>
            <consortium name="Pathogen Informatics"/>
        </authorList>
    </citation>
    <scope>NUCLEOTIDE SEQUENCE [LARGE SCALE GENOMIC DNA]</scope>
    <source>
        <strain evidence="2 4">2789STDY5834841</strain>
    </source>
</reference>
<keyword evidence="1" id="KW-0472">Membrane</keyword>
<keyword evidence="1" id="KW-1133">Transmembrane helix</keyword>
<dbReference type="EMBL" id="RCYR01000015">
    <property type="protein sequence ID" value="RYS79342.1"/>
    <property type="molecule type" value="Genomic_DNA"/>
</dbReference>
<evidence type="ECO:0000313" key="3">
    <source>
        <dbReference type="EMBL" id="RYS79342.1"/>
    </source>
</evidence>
<sequence length="129" mass="14994">MDTKKMRWVSGNSVIEMSYIMPLFFSLFVIIIHTVFYYHDKAIIGGAAAESAVMGAQYVRRYDKNYDIEAFFQEKIHGKLIYMTDVNVIAEVNKEEVQVFAEAKRSFMKTNVKRTADIVNPEKKIRLLK</sequence>
<evidence type="ECO:0000313" key="4">
    <source>
        <dbReference type="Proteomes" id="UP000095787"/>
    </source>
</evidence>
<name>A0A173XW31_9FIRM</name>
<dbReference type="AlphaFoldDB" id="A0A173XW31"/>
<dbReference type="Proteomes" id="UP000095787">
    <property type="component" value="Unassembled WGS sequence"/>
</dbReference>
<organism evidence="2 4">
    <name type="scientific">[Ruminococcus] torques</name>
    <dbReference type="NCBI Taxonomy" id="33039"/>
    <lineage>
        <taxon>Bacteria</taxon>
        <taxon>Bacillati</taxon>
        <taxon>Bacillota</taxon>
        <taxon>Clostridia</taxon>
        <taxon>Lachnospirales</taxon>
        <taxon>Lachnospiraceae</taxon>
        <taxon>Mediterraneibacter</taxon>
    </lineage>
</organism>
<dbReference type="EMBL" id="CYZO01000002">
    <property type="protein sequence ID" value="CUN56242.1"/>
    <property type="molecule type" value="Genomic_DNA"/>
</dbReference>
<gene>
    <name evidence="3" type="ORF">EAI93_08745</name>
    <name evidence="2" type="ORF">ERS852456_00232</name>
</gene>
<evidence type="ECO:0000256" key="1">
    <source>
        <dbReference type="SAM" id="Phobius"/>
    </source>
</evidence>
<protein>
    <submittedName>
        <fullName evidence="3">Pilus assembly protein</fullName>
    </submittedName>
</protein>
<dbReference type="GeneID" id="97327860"/>
<dbReference type="RefSeq" id="WP_004847708.1">
    <property type="nucleotide sequence ID" value="NZ_CATXVX010000013.1"/>
</dbReference>
<accession>A0A173XW31</accession>
<proteinExistence type="predicted"/>